<dbReference type="AlphaFoldDB" id="A0A520MYC1"/>
<dbReference type="PANTHER" id="PTHR24138">
    <property type="entry name" value="INTRACELLLAR PHOSPHOLIPASE A FAMILY"/>
    <property type="match status" value="1"/>
</dbReference>
<protein>
    <submittedName>
        <fullName evidence="1">Phospholipase</fullName>
    </submittedName>
</protein>
<proteinExistence type="predicted"/>
<evidence type="ECO:0000313" key="1">
    <source>
        <dbReference type="EMBL" id="RZO26203.1"/>
    </source>
</evidence>
<dbReference type="Proteomes" id="UP000318710">
    <property type="component" value="Unassembled WGS sequence"/>
</dbReference>
<accession>A0A520MYC1</accession>
<dbReference type="InterPro" id="IPR016035">
    <property type="entry name" value="Acyl_Trfase/lysoPLipase"/>
</dbReference>
<dbReference type="Gene3D" id="3.40.1090.10">
    <property type="entry name" value="Cytosolic phospholipase A2 catalytic domain"/>
    <property type="match status" value="1"/>
</dbReference>
<evidence type="ECO:0000313" key="2">
    <source>
        <dbReference type="Proteomes" id="UP000318710"/>
    </source>
</evidence>
<sequence length="129" mass="14736">WMIDGSIISNNPTLIGYAYSKKILETNNIKILSMGSGQNKTKIDGVNSTNWGGVGWLRNDIIGMILDSEIHNQISDSFFEENYMRINSPLGPVNRFLDDDSEENLEKIHLMGMEWWSEFGEETLKFIES</sequence>
<feature type="non-terminal residue" evidence="1">
    <location>
        <position position="1"/>
    </location>
</feature>
<dbReference type="EMBL" id="SHBF01000031">
    <property type="protein sequence ID" value="RZO26203.1"/>
    <property type="molecule type" value="Genomic_DNA"/>
</dbReference>
<gene>
    <name evidence="1" type="ORF">EVA93_04335</name>
</gene>
<reference evidence="1 2" key="1">
    <citation type="submission" date="2019-02" db="EMBL/GenBank/DDBJ databases">
        <title>Prokaryotic population dynamics and viral predation in marine succession experiment using metagenomics: the confinement effect.</title>
        <authorList>
            <person name="Haro-Moreno J.M."/>
            <person name="Rodriguez-Valera F."/>
            <person name="Lopez-Perez M."/>
        </authorList>
    </citation>
    <scope>NUCLEOTIDE SEQUENCE [LARGE SCALE GENOMIC DNA]</scope>
    <source>
        <strain evidence="1">MED-G160</strain>
    </source>
</reference>
<dbReference type="PANTHER" id="PTHR24138:SF10">
    <property type="entry name" value="PHOSPHOLIPASE A2"/>
    <property type="match status" value="1"/>
</dbReference>
<name>A0A520MYC1_9GAMM</name>
<dbReference type="SUPFAM" id="SSF52151">
    <property type="entry name" value="FabD/lysophospholipase-like"/>
    <property type="match status" value="1"/>
</dbReference>
<comment type="caution">
    <text evidence="1">The sequence shown here is derived from an EMBL/GenBank/DDBJ whole genome shotgun (WGS) entry which is preliminary data.</text>
</comment>
<dbReference type="InterPro" id="IPR047156">
    <property type="entry name" value="Teg/CotR/CapV-like"/>
</dbReference>
<organism evidence="1 2">
    <name type="scientific">SAR86 cluster bacterium</name>
    <dbReference type="NCBI Taxonomy" id="2030880"/>
    <lineage>
        <taxon>Bacteria</taxon>
        <taxon>Pseudomonadati</taxon>
        <taxon>Pseudomonadota</taxon>
        <taxon>Gammaproteobacteria</taxon>
        <taxon>SAR86 cluster</taxon>
    </lineage>
</organism>